<dbReference type="InterPro" id="IPR010753">
    <property type="entry name" value="DUF1330"/>
</dbReference>
<gene>
    <name evidence="2" type="ORF">WAE96_18735</name>
</gene>
<evidence type="ECO:0000313" key="2">
    <source>
        <dbReference type="EMBL" id="MEI4551720.1"/>
    </source>
</evidence>
<evidence type="ECO:0000313" key="3">
    <source>
        <dbReference type="Proteomes" id="UP001382455"/>
    </source>
</evidence>
<protein>
    <submittedName>
        <fullName evidence="2">DUF1330 domain-containing protein</fullName>
    </submittedName>
</protein>
<keyword evidence="3" id="KW-1185">Reference proteome</keyword>
<dbReference type="Pfam" id="PF07045">
    <property type="entry name" value="DUF1330"/>
    <property type="match status" value="1"/>
</dbReference>
<dbReference type="Proteomes" id="UP001382455">
    <property type="component" value="Unassembled WGS sequence"/>
</dbReference>
<dbReference type="EMBL" id="JBAWKS010000002">
    <property type="protein sequence ID" value="MEI4551720.1"/>
    <property type="molecule type" value="Genomic_DNA"/>
</dbReference>
<dbReference type="InterPro" id="IPR011008">
    <property type="entry name" value="Dimeric_a/b-barrel"/>
</dbReference>
<dbReference type="RefSeq" id="WP_336436654.1">
    <property type="nucleotide sequence ID" value="NZ_JBAWKS010000002.1"/>
</dbReference>
<comment type="caution">
    <text evidence="2">The sequence shown here is derived from an EMBL/GenBank/DDBJ whole genome shotgun (WGS) entry which is preliminary data.</text>
</comment>
<sequence length="99" mass="11170">MFEYLVGLEVTNNQIYTQYRNAMTPILKQYGGGFGYDFVVSEVLKSAVDVPINRVFTIVFPTKQNADRFFSDDSYLAVKAEYFDSSVAHTTIIAGYETA</sequence>
<name>A0ABU8EXM5_9GAMM</name>
<accession>A0ABU8EXM5</accession>
<organism evidence="2 3">
    <name type="scientific">Pseudoalteromonas spongiae</name>
    <dbReference type="NCBI Taxonomy" id="298657"/>
    <lineage>
        <taxon>Bacteria</taxon>
        <taxon>Pseudomonadati</taxon>
        <taxon>Pseudomonadota</taxon>
        <taxon>Gammaproteobacteria</taxon>
        <taxon>Alteromonadales</taxon>
        <taxon>Pseudoalteromonadaceae</taxon>
        <taxon>Pseudoalteromonas</taxon>
    </lineage>
</organism>
<dbReference type="SUPFAM" id="SSF54909">
    <property type="entry name" value="Dimeric alpha+beta barrel"/>
    <property type="match status" value="1"/>
</dbReference>
<reference evidence="2 3" key="1">
    <citation type="submission" date="2023-12" db="EMBL/GenBank/DDBJ databases">
        <title>Friends and Foes: Symbiotic and Algicidal bacterial influence on Karenia brevis blooms.</title>
        <authorList>
            <person name="Fei C."/>
            <person name="Mohamed A.R."/>
            <person name="Booker A."/>
            <person name="Arshad M."/>
            <person name="Klass S."/>
            <person name="Ahn S."/>
            <person name="Gilbert P.M."/>
            <person name="Heil C.A."/>
            <person name="Martinez J.M."/>
            <person name="Amin S.A."/>
        </authorList>
    </citation>
    <scope>NUCLEOTIDE SEQUENCE [LARGE SCALE GENOMIC DNA]</scope>
    <source>
        <strain evidence="2 3">CE15</strain>
    </source>
</reference>
<proteinExistence type="predicted"/>
<feature type="domain" description="DUF1330" evidence="1">
    <location>
        <begin position="7"/>
        <end position="96"/>
    </location>
</feature>
<dbReference type="Gene3D" id="3.30.70.100">
    <property type="match status" value="1"/>
</dbReference>
<evidence type="ECO:0000259" key="1">
    <source>
        <dbReference type="Pfam" id="PF07045"/>
    </source>
</evidence>